<comment type="caution">
    <text evidence="1">The sequence shown here is derived from an EMBL/GenBank/DDBJ whole genome shotgun (WGS) entry which is preliminary data.</text>
</comment>
<keyword evidence="2" id="KW-1185">Reference proteome</keyword>
<dbReference type="OrthoDB" id="6235036at2759"/>
<gene>
    <name evidence="1" type="ORF">PXEA_LOCUS11912</name>
</gene>
<dbReference type="EMBL" id="CAAALY010037194">
    <property type="protein sequence ID" value="VEL18472.1"/>
    <property type="molecule type" value="Genomic_DNA"/>
</dbReference>
<sequence>ATHSEPTVQNGNDSVPIERPYSILNVENTPESMSTLQKTKEMYACDLMIGDVLISQGLADYKKLAQTCSARQVGFRSDRISCGVPILLVLAVHILADQCFLVGSVRRWQETDFLVVCLSPLAELVPCLPPFLSDPREPFVRKDRSINESDAIEAFQVVNPKPIDELWLYTALPVDNDCWENLPVEQLLAQSAEFSQMNISFEIEVDTRTGEFLCYCLVDGQRCCDLITYHTGPPTSCSSVATVWPSFTRKSIGSDCFSQVTSSDNQSASSEPNKPFKADYGIIGVGCAVSKTAPLARELAARSLVDWCREKQPIRH</sequence>
<dbReference type="AlphaFoldDB" id="A0A3S5AEH2"/>
<proteinExistence type="predicted"/>
<dbReference type="Proteomes" id="UP000784294">
    <property type="component" value="Unassembled WGS sequence"/>
</dbReference>
<reference evidence="1" key="1">
    <citation type="submission" date="2018-11" db="EMBL/GenBank/DDBJ databases">
        <authorList>
            <consortium name="Pathogen Informatics"/>
        </authorList>
    </citation>
    <scope>NUCLEOTIDE SEQUENCE</scope>
</reference>
<evidence type="ECO:0000313" key="1">
    <source>
        <dbReference type="EMBL" id="VEL18472.1"/>
    </source>
</evidence>
<feature type="non-terminal residue" evidence="1">
    <location>
        <position position="1"/>
    </location>
</feature>
<name>A0A3S5AEH2_9PLAT</name>
<protein>
    <submittedName>
        <fullName evidence="1">Uncharacterized protein</fullName>
    </submittedName>
</protein>
<accession>A0A3S5AEH2</accession>
<evidence type="ECO:0000313" key="2">
    <source>
        <dbReference type="Proteomes" id="UP000784294"/>
    </source>
</evidence>
<organism evidence="1 2">
    <name type="scientific">Protopolystoma xenopodis</name>
    <dbReference type="NCBI Taxonomy" id="117903"/>
    <lineage>
        <taxon>Eukaryota</taxon>
        <taxon>Metazoa</taxon>
        <taxon>Spiralia</taxon>
        <taxon>Lophotrochozoa</taxon>
        <taxon>Platyhelminthes</taxon>
        <taxon>Monogenea</taxon>
        <taxon>Polyopisthocotylea</taxon>
        <taxon>Polystomatidea</taxon>
        <taxon>Polystomatidae</taxon>
        <taxon>Protopolystoma</taxon>
    </lineage>
</organism>